<name>A0A9X1L271_9BACT</name>
<feature type="coiled-coil region" evidence="1">
    <location>
        <begin position="319"/>
        <end position="346"/>
    </location>
</feature>
<dbReference type="PANTHER" id="PTHR11851">
    <property type="entry name" value="METALLOPROTEASE"/>
    <property type="match status" value="1"/>
</dbReference>
<dbReference type="PANTHER" id="PTHR11851:SF224">
    <property type="entry name" value="PROCESSING PROTEASE"/>
    <property type="match status" value="1"/>
</dbReference>
<dbReference type="InterPro" id="IPR050361">
    <property type="entry name" value="MPP/UQCRC_Complex"/>
</dbReference>
<dbReference type="InterPro" id="IPR007863">
    <property type="entry name" value="Peptidase_M16_C"/>
</dbReference>
<dbReference type="EMBL" id="JAIXNE010000008">
    <property type="protein sequence ID" value="MCA6078992.1"/>
    <property type="molecule type" value="Genomic_DNA"/>
</dbReference>
<keyword evidence="5" id="KW-1185">Reference proteome</keyword>
<evidence type="ECO:0000256" key="1">
    <source>
        <dbReference type="SAM" id="Coils"/>
    </source>
</evidence>
<dbReference type="Pfam" id="PF00675">
    <property type="entry name" value="Peptidase_M16"/>
    <property type="match status" value="1"/>
</dbReference>
<evidence type="ECO:0000259" key="3">
    <source>
        <dbReference type="Pfam" id="PF05193"/>
    </source>
</evidence>
<protein>
    <submittedName>
        <fullName evidence="4">Insulinase family protein</fullName>
    </submittedName>
</protein>
<dbReference type="GO" id="GO:0046872">
    <property type="term" value="F:metal ion binding"/>
    <property type="evidence" value="ECO:0007669"/>
    <property type="project" value="InterPro"/>
</dbReference>
<feature type="domain" description="Peptidase M16 C-terminal" evidence="3">
    <location>
        <begin position="200"/>
        <end position="351"/>
    </location>
</feature>
<sequence>MLDRTRPPAYSQTFELHIPRAKSELRNQTNFHAIAAGKQPVSRIEIIFPKGGSYYDSLPGLAYLTNKMLTYGTPSRNHHDIVESFDRYGAFVKLNPSFDDPSLELYCLNKNAGDVIPVLADIIRHSIFPDEDFALVQKISAEQIRIQNSRNSVLASKLFRSTLFGEGHPYGQVMKPEDLDMLDARQLRAFFMEQCREYEIIVTGDADESLTRLLGDQLAFSKPIKDDRLHDIPEPKATSVYQEKENSLQTSLRIGKLLPHKSDPDYIPLRICLHALGGYFGSRLMKNIREEKGYTYGIYASMVPLRFASYLVIGSDVQKANRTDAINEVNREIRLLQDELLREEELQMVRNHMLGSFQSDLSSPFALSEKFKGVYLFGLDYSYYDRYIETIETITPQHIREMAQKYLDPESMTEISVG</sequence>
<comment type="caution">
    <text evidence="4">The sequence shown here is derived from an EMBL/GenBank/DDBJ whole genome shotgun (WGS) entry which is preliminary data.</text>
</comment>
<gene>
    <name evidence="4" type="ORF">LDX50_29230</name>
</gene>
<dbReference type="Proteomes" id="UP001139409">
    <property type="component" value="Unassembled WGS sequence"/>
</dbReference>
<organism evidence="4 5">
    <name type="scientific">Fulvivirga sedimenti</name>
    <dbReference type="NCBI Taxonomy" id="2879465"/>
    <lineage>
        <taxon>Bacteria</taxon>
        <taxon>Pseudomonadati</taxon>
        <taxon>Bacteroidota</taxon>
        <taxon>Cytophagia</taxon>
        <taxon>Cytophagales</taxon>
        <taxon>Fulvivirgaceae</taxon>
        <taxon>Fulvivirga</taxon>
    </lineage>
</organism>
<dbReference type="InterPro" id="IPR011249">
    <property type="entry name" value="Metalloenz_LuxS/M16"/>
</dbReference>
<evidence type="ECO:0000259" key="2">
    <source>
        <dbReference type="Pfam" id="PF00675"/>
    </source>
</evidence>
<evidence type="ECO:0000313" key="4">
    <source>
        <dbReference type="EMBL" id="MCA6078992.1"/>
    </source>
</evidence>
<evidence type="ECO:0000313" key="5">
    <source>
        <dbReference type="Proteomes" id="UP001139409"/>
    </source>
</evidence>
<proteinExistence type="predicted"/>
<accession>A0A9X1L271</accession>
<dbReference type="InterPro" id="IPR011765">
    <property type="entry name" value="Pept_M16_N"/>
</dbReference>
<dbReference type="SUPFAM" id="SSF63411">
    <property type="entry name" value="LuxS/MPP-like metallohydrolase"/>
    <property type="match status" value="2"/>
</dbReference>
<reference evidence="4" key="1">
    <citation type="submission" date="2021-09" db="EMBL/GenBank/DDBJ databases">
        <title>Fulvivirga sp. isolated from coastal sediment.</title>
        <authorList>
            <person name="Yu H."/>
        </authorList>
    </citation>
    <scope>NUCLEOTIDE SEQUENCE</scope>
    <source>
        <strain evidence="4">1062</strain>
    </source>
</reference>
<dbReference type="Pfam" id="PF05193">
    <property type="entry name" value="Peptidase_M16_C"/>
    <property type="match status" value="1"/>
</dbReference>
<keyword evidence="1" id="KW-0175">Coiled coil</keyword>
<dbReference type="RefSeq" id="WP_225699854.1">
    <property type="nucleotide sequence ID" value="NZ_JAIXNE010000008.1"/>
</dbReference>
<dbReference type="Gene3D" id="3.30.830.10">
    <property type="entry name" value="Metalloenzyme, LuxS/M16 peptidase-like"/>
    <property type="match status" value="2"/>
</dbReference>
<feature type="domain" description="Peptidase M16 N-terminal" evidence="2">
    <location>
        <begin position="41"/>
        <end position="163"/>
    </location>
</feature>
<dbReference type="AlphaFoldDB" id="A0A9X1L271"/>